<dbReference type="EnsemblProtists" id="HpaT812630">
    <property type="protein sequence ID" value="HpaP812630"/>
    <property type="gene ID" value="HpaG812630"/>
</dbReference>
<reference evidence="2" key="2">
    <citation type="submission" date="2015-06" db="UniProtKB">
        <authorList>
            <consortium name="EnsemblProtists"/>
        </authorList>
    </citation>
    <scope>IDENTIFICATION</scope>
    <source>
        <strain evidence="2">Emoy2</strain>
    </source>
</reference>
<evidence type="ECO:0000313" key="2">
    <source>
        <dbReference type="EnsemblProtists" id="HpaP812630"/>
    </source>
</evidence>
<feature type="compositionally biased region" description="Polar residues" evidence="1">
    <location>
        <begin position="111"/>
        <end position="126"/>
    </location>
</feature>
<reference evidence="3" key="1">
    <citation type="journal article" date="2010" name="Science">
        <title>Signatures of adaptation to obligate biotrophy in the Hyaloperonospora arabidopsidis genome.</title>
        <authorList>
            <person name="Baxter L."/>
            <person name="Tripathy S."/>
            <person name="Ishaque N."/>
            <person name="Boot N."/>
            <person name="Cabral A."/>
            <person name="Kemen E."/>
            <person name="Thines M."/>
            <person name="Ah-Fong A."/>
            <person name="Anderson R."/>
            <person name="Badejoko W."/>
            <person name="Bittner-Eddy P."/>
            <person name="Boore J.L."/>
            <person name="Chibucos M.C."/>
            <person name="Coates M."/>
            <person name="Dehal P."/>
            <person name="Delehaunty K."/>
            <person name="Dong S."/>
            <person name="Downton P."/>
            <person name="Dumas B."/>
            <person name="Fabro G."/>
            <person name="Fronick C."/>
            <person name="Fuerstenberg S.I."/>
            <person name="Fulton L."/>
            <person name="Gaulin E."/>
            <person name="Govers F."/>
            <person name="Hughes L."/>
            <person name="Humphray S."/>
            <person name="Jiang R.H."/>
            <person name="Judelson H."/>
            <person name="Kamoun S."/>
            <person name="Kyung K."/>
            <person name="Meijer H."/>
            <person name="Minx P."/>
            <person name="Morris P."/>
            <person name="Nelson J."/>
            <person name="Phuntumart V."/>
            <person name="Qutob D."/>
            <person name="Rehmany A."/>
            <person name="Rougon-Cardoso A."/>
            <person name="Ryden P."/>
            <person name="Torto-Alalibo T."/>
            <person name="Studholme D."/>
            <person name="Wang Y."/>
            <person name="Win J."/>
            <person name="Wood J."/>
            <person name="Clifton S.W."/>
            <person name="Rogers J."/>
            <person name="Van den Ackerveken G."/>
            <person name="Jones J.D."/>
            <person name="McDowell J.M."/>
            <person name="Beynon J."/>
            <person name="Tyler B.M."/>
        </authorList>
    </citation>
    <scope>NUCLEOTIDE SEQUENCE [LARGE SCALE GENOMIC DNA]</scope>
    <source>
        <strain evidence="3">Emoy2</strain>
    </source>
</reference>
<feature type="region of interest" description="Disordered" evidence="1">
    <location>
        <begin position="63"/>
        <end position="168"/>
    </location>
</feature>
<organism evidence="2 3">
    <name type="scientific">Hyaloperonospora arabidopsidis (strain Emoy2)</name>
    <name type="common">Downy mildew agent</name>
    <name type="synonym">Peronospora arabidopsidis</name>
    <dbReference type="NCBI Taxonomy" id="559515"/>
    <lineage>
        <taxon>Eukaryota</taxon>
        <taxon>Sar</taxon>
        <taxon>Stramenopiles</taxon>
        <taxon>Oomycota</taxon>
        <taxon>Peronosporomycetes</taxon>
        <taxon>Peronosporales</taxon>
        <taxon>Peronosporaceae</taxon>
        <taxon>Hyaloperonospora</taxon>
    </lineage>
</organism>
<keyword evidence="3" id="KW-1185">Reference proteome</keyword>
<protein>
    <submittedName>
        <fullName evidence="2">Uncharacterized protein</fullName>
    </submittedName>
</protein>
<feature type="compositionally biased region" description="Basic and acidic residues" evidence="1">
    <location>
        <begin position="63"/>
        <end position="79"/>
    </location>
</feature>
<dbReference type="HOGENOM" id="CLU_135327_0_0_1"/>
<proteinExistence type="predicted"/>
<feature type="compositionally biased region" description="Basic and acidic residues" evidence="1">
    <location>
        <begin position="130"/>
        <end position="141"/>
    </location>
</feature>
<evidence type="ECO:0000313" key="3">
    <source>
        <dbReference type="Proteomes" id="UP000011713"/>
    </source>
</evidence>
<feature type="compositionally biased region" description="Basic and acidic residues" evidence="1">
    <location>
        <begin position="152"/>
        <end position="168"/>
    </location>
</feature>
<dbReference type="EMBL" id="JH598081">
    <property type="status" value="NOT_ANNOTATED_CDS"/>
    <property type="molecule type" value="Genomic_DNA"/>
</dbReference>
<name>M4C0T8_HYAAE</name>
<dbReference type="InParanoid" id="M4C0T8"/>
<dbReference type="Proteomes" id="UP000011713">
    <property type="component" value="Unassembled WGS sequence"/>
</dbReference>
<dbReference type="AlphaFoldDB" id="M4C0T8"/>
<dbReference type="VEuPathDB" id="FungiDB:HpaG812630"/>
<sequence length="168" mass="18004">MVNKSMRCAVKVAGNTSTRLRSAAADEAKAVNGAGDKLPAVSSGADTHADILCRVGSRHRLDEGCHEDRAETATTEPRKSVSRSAMRLAERRDIFGSSDESDAPSPRRSLSLESNQGGGKSQSNYNGGDADMRHNRDEHAGRGVGTSIDIMQEARDRDVLRVAPEKKA</sequence>
<accession>M4C0T8</accession>
<evidence type="ECO:0000256" key="1">
    <source>
        <dbReference type="SAM" id="MobiDB-lite"/>
    </source>
</evidence>